<dbReference type="InterPro" id="IPR004033">
    <property type="entry name" value="UbiE/COQ5_MeTrFase"/>
</dbReference>
<feature type="signal peptide" evidence="4">
    <location>
        <begin position="1"/>
        <end position="15"/>
    </location>
</feature>
<keyword evidence="1" id="KW-0489">Methyltransferase</keyword>
<reference evidence="5" key="1">
    <citation type="submission" date="2023-08" db="EMBL/GenBank/DDBJ databases">
        <authorList>
            <person name="Audoor S."/>
            <person name="Bilcke G."/>
        </authorList>
    </citation>
    <scope>NUCLEOTIDE SEQUENCE</scope>
</reference>
<keyword evidence="2" id="KW-0808">Transferase</keyword>
<proteinExistence type="predicted"/>
<dbReference type="SUPFAM" id="SSF53335">
    <property type="entry name" value="S-adenosyl-L-methionine-dependent methyltransferases"/>
    <property type="match status" value="1"/>
</dbReference>
<dbReference type="EMBL" id="CAKOGP040000557">
    <property type="protein sequence ID" value="CAJ1936303.1"/>
    <property type="molecule type" value="Genomic_DNA"/>
</dbReference>
<evidence type="ECO:0000256" key="4">
    <source>
        <dbReference type="SAM" id="SignalP"/>
    </source>
</evidence>
<feature type="chain" id="PRO_5042056797" description="2-methoxy-6-polyprenyl-1,4-benzoquinol methylase, mitochondrial" evidence="4">
    <location>
        <begin position="16"/>
        <end position="298"/>
    </location>
</feature>
<dbReference type="Proteomes" id="UP001295423">
    <property type="component" value="Unassembled WGS sequence"/>
</dbReference>
<evidence type="ECO:0000256" key="3">
    <source>
        <dbReference type="ARBA" id="ARBA00022691"/>
    </source>
</evidence>
<dbReference type="InterPro" id="IPR029063">
    <property type="entry name" value="SAM-dependent_MTases_sf"/>
</dbReference>
<dbReference type="PANTHER" id="PTHR43591">
    <property type="entry name" value="METHYLTRANSFERASE"/>
    <property type="match status" value="1"/>
</dbReference>
<sequence>MLKVVSIVFIIPVLASVILNMIFEKPPTDHGKGTMFDMIANRYDFINRALALNMDIGWRKRMIAEVASQGSLFDASVRGQDSAKVLDLATGTADVAILFAEAHRDTKVEGGIKRGLNILGIDPSINMITVGREKIASKNLSDSVVLELGDVRNLQDLSENTFEAATMSFGIRNVPEKEHALCEIHRVLKKETENNVGAKFGILEFSEPGEDSGFMGAGARLFIRHVVPVLGAILSGAPREYMHLQNSIKEFPSPKEFVTLMEGLKCGENGNGSFRVDNLIQMNFGSVQLYLSTPIDKS</sequence>
<gene>
    <name evidence="5" type="ORF">CYCCA115_LOCUS5124</name>
</gene>
<accession>A0AAD2FF73</accession>
<evidence type="ECO:0000313" key="6">
    <source>
        <dbReference type="Proteomes" id="UP001295423"/>
    </source>
</evidence>
<dbReference type="PROSITE" id="PS51608">
    <property type="entry name" value="SAM_MT_UBIE"/>
    <property type="match status" value="1"/>
</dbReference>
<dbReference type="Pfam" id="PF01209">
    <property type="entry name" value="Ubie_methyltran"/>
    <property type="match status" value="1"/>
</dbReference>
<keyword evidence="4" id="KW-0732">Signal</keyword>
<evidence type="ECO:0008006" key="7">
    <source>
        <dbReference type="Google" id="ProtNLM"/>
    </source>
</evidence>
<dbReference type="GO" id="GO:0008168">
    <property type="term" value="F:methyltransferase activity"/>
    <property type="evidence" value="ECO:0007669"/>
    <property type="project" value="UniProtKB-KW"/>
</dbReference>
<evidence type="ECO:0000256" key="2">
    <source>
        <dbReference type="ARBA" id="ARBA00022679"/>
    </source>
</evidence>
<dbReference type="CDD" id="cd02440">
    <property type="entry name" value="AdoMet_MTases"/>
    <property type="match status" value="1"/>
</dbReference>
<evidence type="ECO:0000256" key="1">
    <source>
        <dbReference type="ARBA" id="ARBA00022603"/>
    </source>
</evidence>
<keyword evidence="3" id="KW-0949">S-adenosyl-L-methionine</keyword>
<dbReference type="Gene3D" id="3.40.50.150">
    <property type="entry name" value="Vaccinia Virus protein VP39"/>
    <property type="match status" value="1"/>
</dbReference>
<dbReference type="PANTHER" id="PTHR43591:SF24">
    <property type="entry name" value="2-METHOXY-6-POLYPRENYL-1,4-BENZOQUINOL METHYLASE, MITOCHONDRIAL"/>
    <property type="match status" value="1"/>
</dbReference>
<name>A0AAD2FF73_9STRA</name>
<evidence type="ECO:0000313" key="5">
    <source>
        <dbReference type="EMBL" id="CAJ1936303.1"/>
    </source>
</evidence>
<organism evidence="5 6">
    <name type="scientific">Cylindrotheca closterium</name>
    <dbReference type="NCBI Taxonomy" id="2856"/>
    <lineage>
        <taxon>Eukaryota</taxon>
        <taxon>Sar</taxon>
        <taxon>Stramenopiles</taxon>
        <taxon>Ochrophyta</taxon>
        <taxon>Bacillariophyta</taxon>
        <taxon>Bacillariophyceae</taxon>
        <taxon>Bacillariophycidae</taxon>
        <taxon>Bacillariales</taxon>
        <taxon>Bacillariaceae</taxon>
        <taxon>Cylindrotheca</taxon>
    </lineage>
</organism>
<dbReference type="NCBIfam" id="TIGR01934">
    <property type="entry name" value="MenG_MenH_UbiE"/>
    <property type="match status" value="1"/>
</dbReference>
<comment type="caution">
    <text evidence="5">The sequence shown here is derived from an EMBL/GenBank/DDBJ whole genome shotgun (WGS) entry which is preliminary data.</text>
</comment>
<keyword evidence="6" id="KW-1185">Reference proteome</keyword>
<dbReference type="GO" id="GO:0032259">
    <property type="term" value="P:methylation"/>
    <property type="evidence" value="ECO:0007669"/>
    <property type="project" value="UniProtKB-KW"/>
</dbReference>
<protein>
    <recommendedName>
        <fullName evidence="7">2-methoxy-6-polyprenyl-1,4-benzoquinol methylase, mitochondrial</fullName>
    </recommendedName>
</protein>
<dbReference type="AlphaFoldDB" id="A0AAD2FF73"/>